<feature type="domain" description="Glycosyltransferase 2-like" evidence="1">
    <location>
        <begin position="5"/>
        <end position="169"/>
    </location>
</feature>
<organism evidence="2 3">
    <name type="scientific">Lysinibacillus antri</name>
    <dbReference type="NCBI Taxonomy" id="2498145"/>
    <lineage>
        <taxon>Bacteria</taxon>
        <taxon>Bacillati</taxon>
        <taxon>Bacillota</taxon>
        <taxon>Bacilli</taxon>
        <taxon>Bacillales</taxon>
        <taxon>Bacillaceae</taxon>
        <taxon>Lysinibacillus</taxon>
    </lineage>
</organism>
<dbReference type="InterPro" id="IPR029044">
    <property type="entry name" value="Nucleotide-diphossugar_trans"/>
</dbReference>
<dbReference type="InterPro" id="IPR001173">
    <property type="entry name" value="Glyco_trans_2-like"/>
</dbReference>
<keyword evidence="3" id="KW-1185">Reference proteome</keyword>
<gene>
    <name evidence="2" type="ORF">EK386_10465</name>
</gene>
<sequence length="255" mass="29564">MVEFSVVIPCCNEEWVIEHTVERFQKLFQHQNFEIILTIEQSETVTIEVAKHLKKKYYNVRLLENNAKHGKGYSVRRGVLSSQGEYVLVMDADMPVQIEKYFPIMNKLIEDPSVAAIYVTALGDKTNGAKRGILRAEASFWLFVLRRLFLKHNITDTQLGCKLYRGKIARTFYKYLDEKGFLFELHITDLILNAGYNIEECSVRIEEFSEKSSVRVSSIVKSFGKFLFYILRGRKLLLKKSLSTGQLFNGDIDFH</sequence>
<dbReference type="GO" id="GO:0016740">
    <property type="term" value="F:transferase activity"/>
    <property type="evidence" value="ECO:0007669"/>
    <property type="project" value="UniProtKB-KW"/>
</dbReference>
<dbReference type="EMBL" id="RYYR01000012">
    <property type="protein sequence ID" value="RUL52011.1"/>
    <property type="molecule type" value="Genomic_DNA"/>
</dbReference>
<proteinExistence type="predicted"/>
<reference evidence="2 3" key="1">
    <citation type="submission" date="2018-12" db="EMBL/GenBank/DDBJ databases">
        <title>Lysinibacillus antri sp. nov., isolated from a cave soil.</title>
        <authorList>
            <person name="Narsing Rao M.P."/>
            <person name="Zhang H."/>
            <person name="Dong Z.-Y."/>
            <person name="Niu X.-K."/>
            <person name="Zhang K."/>
            <person name="Fang B.-Z."/>
            <person name="Kang Y.-Q."/>
            <person name="Xiao M."/>
            <person name="Li W.-J."/>
        </authorList>
    </citation>
    <scope>NUCLEOTIDE SEQUENCE [LARGE SCALE GENOMIC DNA]</scope>
    <source>
        <strain evidence="2 3">SYSU K30002</strain>
    </source>
</reference>
<accession>A0A3S0P3V1</accession>
<comment type="caution">
    <text evidence="2">The sequence shown here is derived from an EMBL/GenBank/DDBJ whole genome shotgun (WGS) entry which is preliminary data.</text>
</comment>
<evidence type="ECO:0000313" key="2">
    <source>
        <dbReference type="EMBL" id="RUL52011.1"/>
    </source>
</evidence>
<evidence type="ECO:0000313" key="3">
    <source>
        <dbReference type="Proteomes" id="UP000287910"/>
    </source>
</evidence>
<dbReference type="Pfam" id="PF00535">
    <property type="entry name" value="Glycos_transf_2"/>
    <property type="match status" value="1"/>
</dbReference>
<dbReference type="Proteomes" id="UP000287910">
    <property type="component" value="Unassembled WGS sequence"/>
</dbReference>
<name>A0A3S0P3V1_9BACI</name>
<dbReference type="GO" id="GO:0006487">
    <property type="term" value="P:protein N-linked glycosylation"/>
    <property type="evidence" value="ECO:0007669"/>
    <property type="project" value="TreeGrafter"/>
</dbReference>
<dbReference type="Gene3D" id="3.90.550.10">
    <property type="entry name" value="Spore Coat Polysaccharide Biosynthesis Protein SpsA, Chain A"/>
    <property type="match status" value="1"/>
</dbReference>
<dbReference type="PANTHER" id="PTHR10859:SF91">
    <property type="entry name" value="DOLICHYL-PHOSPHATE BETA-GLUCOSYLTRANSFERASE"/>
    <property type="match status" value="1"/>
</dbReference>
<evidence type="ECO:0000259" key="1">
    <source>
        <dbReference type="Pfam" id="PF00535"/>
    </source>
</evidence>
<dbReference type="PANTHER" id="PTHR10859">
    <property type="entry name" value="GLYCOSYL TRANSFERASE"/>
    <property type="match status" value="1"/>
</dbReference>
<protein>
    <submittedName>
        <fullName evidence="2">Glycosyltransferase</fullName>
    </submittedName>
</protein>
<dbReference type="RefSeq" id="WP_126659116.1">
    <property type="nucleotide sequence ID" value="NZ_RYYR01000012.1"/>
</dbReference>
<keyword evidence="2" id="KW-0808">Transferase</keyword>
<dbReference type="AlphaFoldDB" id="A0A3S0P3V1"/>
<dbReference type="SUPFAM" id="SSF53448">
    <property type="entry name" value="Nucleotide-diphospho-sugar transferases"/>
    <property type="match status" value="1"/>
</dbReference>